<sequence length="124" mass="12983">MAGGPTQRRGRRPAVVHPRSHRHRARHRVGRGAGPRAARPAVSAFLVAAVALLVALVPCGWVCWRADPESRLVALSLAGTIEALVVLLIAVGSGEPAIASVAVVLVAMSVGGSLAFARFLERWV</sequence>
<keyword evidence="2" id="KW-1003">Cell membrane</keyword>
<proteinExistence type="predicted"/>
<reference evidence="8 9" key="1">
    <citation type="submission" date="2019-11" db="EMBL/GenBank/DDBJ databases">
        <title>Acidiferrimicrobium australis gen. nov., sp. nov., an acidophilic and obligately heterotrophic, member of the Actinobacteria that catalyses dissimilatory oxido- reduction of iron isolated from metal-rich acidic water in Chile.</title>
        <authorList>
            <person name="Gonzalez D."/>
            <person name="Huber K."/>
            <person name="Hedrich S."/>
            <person name="Rojas-Villalobos C."/>
            <person name="Quatrini R."/>
            <person name="Dinamarca M.A."/>
            <person name="Schwarz A."/>
            <person name="Canales C."/>
            <person name="Nancucheo I."/>
        </authorList>
    </citation>
    <scope>NUCLEOTIDE SEQUENCE [LARGE SCALE GENOMIC DNA]</scope>
    <source>
        <strain evidence="8 9">USS-CCA1</strain>
    </source>
</reference>
<organism evidence="8 9">
    <name type="scientific">Acidiferrimicrobium australe</name>
    <dbReference type="NCBI Taxonomy" id="2664430"/>
    <lineage>
        <taxon>Bacteria</taxon>
        <taxon>Bacillati</taxon>
        <taxon>Actinomycetota</taxon>
        <taxon>Acidimicrobiia</taxon>
        <taxon>Acidimicrobiales</taxon>
        <taxon>Acidimicrobiaceae</taxon>
        <taxon>Acidiferrimicrobium</taxon>
    </lineage>
</organism>
<comment type="subcellular location">
    <subcellularLocation>
        <location evidence="1">Cell membrane</location>
        <topology evidence="1">Multi-pass membrane protein</topology>
    </subcellularLocation>
</comment>
<evidence type="ECO:0000313" key="9">
    <source>
        <dbReference type="Proteomes" id="UP000437736"/>
    </source>
</evidence>
<evidence type="ECO:0000256" key="2">
    <source>
        <dbReference type="ARBA" id="ARBA00022475"/>
    </source>
</evidence>
<feature type="region of interest" description="Disordered" evidence="6">
    <location>
        <begin position="1"/>
        <end position="35"/>
    </location>
</feature>
<accession>A0ABW9QSJ7</accession>
<keyword evidence="9" id="KW-1185">Reference proteome</keyword>
<evidence type="ECO:0000313" key="8">
    <source>
        <dbReference type="EMBL" id="MST32820.1"/>
    </source>
</evidence>
<dbReference type="Pfam" id="PF04066">
    <property type="entry name" value="MrpF_PhaF"/>
    <property type="match status" value="1"/>
</dbReference>
<feature type="transmembrane region" description="Helical" evidence="7">
    <location>
        <begin position="71"/>
        <end position="91"/>
    </location>
</feature>
<evidence type="ECO:0000256" key="7">
    <source>
        <dbReference type="SAM" id="Phobius"/>
    </source>
</evidence>
<dbReference type="Proteomes" id="UP000437736">
    <property type="component" value="Unassembled WGS sequence"/>
</dbReference>
<evidence type="ECO:0000256" key="5">
    <source>
        <dbReference type="ARBA" id="ARBA00023136"/>
    </source>
</evidence>
<feature type="transmembrane region" description="Helical" evidence="7">
    <location>
        <begin position="97"/>
        <end position="120"/>
    </location>
</feature>
<dbReference type="InterPro" id="IPR007208">
    <property type="entry name" value="MrpF/PhaF-like"/>
</dbReference>
<evidence type="ECO:0008006" key="10">
    <source>
        <dbReference type="Google" id="ProtNLM"/>
    </source>
</evidence>
<name>A0ABW9QSJ7_9ACTN</name>
<feature type="compositionally biased region" description="Basic residues" evidence="6">
    <location>
        <begin position="8"/>
        <end position="30"/>
    </location>
</feature>
<evidence type="ECO:0000256" key="4">
    <source>
        <dbReference type="ARBA" id="ARBA00022989"/>
    </source>
</evidence>
<evidence type="ECO:0000256" key="6">
    <source>
        <dbReference type="SAM" id="MobiDB-lite"/>
    </source>
</evidence>
<keyword evidence="5 7" id="KW-0472">Membrane</keyword>
<protein>
    <recommendedName>
        <fullName evidence="10">Sodium:proton antiporter</fullName>
    </recommendedName>
</protein>
<evidence type="ECO:0000256" key="3">
    <source>
        <dbReference type="ARBA" id="ARBA00022692"/>
    </source>
</evidence>
<dbReference type="EMBL" id="WJHE01000400">
    <property type="protein sequence ID" value="MST32820.1"/>
    <property type="molecule type" value="Genomic_DNA"/>
</dbReference>
<comment type="caution">
    <text evidence="8">The sequence shown here is derived from an EMBL/GenBank/DDBJ whole genome shotgun (WGS) entry which is preliminary data.</text>
</comment>
<evidence type="ECO:0000256" key="1">
    <source>
        <dbReference type="ARBA" id="ARBA00004651"/>
    </source>
</evidence>
<gene>
    <name evidence="8" type="ORF">GHK86_08810</name>
</gene>
<keyword evidence="3 7" id="KW-0812">Transmembrane</keyword>
<keyword evidence="4 7" id="KW-1133">Transmembrane helix</keyword>
<feature type="transmembrane region" description="Helical" evidence="7">
    <location>
        <begin position="41"/>
        <end position="64"/>
    </location>
</feature>